<name>A0A328UKB0_9FIRM</name>
<evidence type="ECO:0000259" key="4">
    <source>
        <dbReference type="PROSITE" id="PS51071"/>
    </source>
</evidence>
<dbReference type="InterPro" id="IPR001347">
    <property type="entry name" value="SIS_dom"/>
</dbReference>
<feature type="domain" description="HTH rpiR-type" evidence="4">
    <location>
        <begin position="4"/>
        <end position="80"/>
    </location>
</feature>
<sequence>MEDHACLTLIQNSFPRLTDVEKKVAAYLLANGEKVVYMTVSELAEATGVAPSGIIRFCKKVGYAGYSDLKISLARSVVPSENRLLPAVDGNDSDADVLNKVFASSIDALHDTLMLLDRAAFTQAVNLLQQAKRIVFFGIGTSSTIAADAFYRIMRIGYPAFYAVDPQIMRTLAAALSPGSVAVGISHSGETYDTVKAVRIAREQGANTLVITSYQDSPICRYADLALTAFSDEIRYPVEAVSSRIAHVALLDALCVALSLREPKRTSRHMALGSKYLEDFRVKAAPSSSAKGGSGGRK</sequence>
<keyword evidence="3" id="KW-0804">Transcription</keyword>
<dbReference type="EMBL" id="QLYR01000001">
    <property type="protein sequence ID" value="RAQ30620.1"/>
    <property type="molecule type" value="Genomic_DNA"/>
</dbReference>
<dbReference type="InterPro" id="IPR009057">
    <property type="entry name" value="Homeodomain-like_sf"/>
</dbReference>
<dbReference type="InterPro" id="IPR000281">
    <property type="entry name" value="HTH_RpiR"/>
</dbReference>
<dbReference type="RefSeq" id="WP_112331815.1">
    <property type="nucleotide sequence ID" value="NZ_QLYR01000001.1"/>
</dbReference>
<evidence type="ECO:0000256" key="1">
    <source>
        <dbReference type="ARBA" id="ARBA00023015"/>
    </source>
</evidence>
<protein>
    <submittedName>
        <fullName evidence="6">RpiR family transcriptional regulator</fullName>
    </submittedName>
</protein>
<dbReference type="SUPFAM" id="SSF53697">
    <property type="entry name" value="SIS domain"/>
    <property type="match status" value="1"/>
</dbReference>
<evidence type="ECO:0000256" key="2">
    <source>
        <dbReference type="ARBA" id="ARBA00023125"/>
    </source>
</evidence>
<dbReference type="GO" id="GO:1901135">
    <property type="term" value="P:carbohydrate derivative metabolic process"/>
    <property type="evidence" value="ECO:0007669"/>
    <property type="project" value="InterPro"/>
</dbReference>
<dbReference type="Pfam" id="PF01418">
    <property type="entry name" value="HTH_6"/>
    <property type="match status" value="1"/>
</dbReference>
<dbReference type="GO" id="GO:0003700">
    <property type="term" value="F:DNA-binding transcription factor activity"/>
    <property type="evidence" value="ECO:0007669"/>
    <property type="project" value="InterPro"/>
</dbReference>
<dbReference type="GO" id="GO:0097367">
    <property type="term" value="F:carbohydrate derivative binding"/>
    <property type="evidence" value="ECO:0007669"/>
    <property type="project" value="InterPro"/>
</dbReference>
<dbReference type="AlphaFoldDB" id="A0A328UKB0"/>
<dbReference type="SUPFAM" id="SSF46689">
    <property type="entry name" value="Homeodomain-like"/>
    <property type="match status" value="1"/>
</dbReference>
<keyword evidence="1" id="KW-0805">Transcription regulation</keyword>
<accession>A0A328UKB0</accession>
<dbReference type="PANTHER" id="PTHR30514">
    <property type="entry name" value="GLUCOKINASE"/>
    <property type="match status" value="1"/>
</dbReference>
<dbReference type="PANTHER" id="PTHR30514:SF1">
    <property type="entry name" value="HTH-TYPE TRANSCRIPTIONAL REGULATOR HEXR-RELATED"/>
    <property type="match status" value="1"/>
</dbReference>
<dbReference type="Gene3D" id="1.10.10.10">
    <property type="entry name" value="Winged helix-like DNA-binding domain superfamily/Winged helix DNA-binding domain"/>
    <property type="match status" value="1"/>
</dbReference>
<dbReference type="InterPro" id="IPR036388">
    <property type="entry name" value="WH-like_DNA-bd_sf"/>
</dbReference>
<dbReference type="CDD" id="cd05013">
    <property type="entry name" value="SIS_RpiR"/>
    <property type="match status" value="1"/>
</dbReference>
<evidence type="ECO:0000313" key="7">
    <source>
        <dbReference type="Proteomes" id="UP000249377"/>
    </source>
</evidence>
<evidence type="ECO:0000256" key="3">
    <source>
        <dbReference type="ARBA" id="ARBA00023163"/>
    </source>
</evidence>
<dbReference type="GO" id="GO:0003677">
    <property type="term" value="F:DNA binding"/>
    <property type="evidence" value="ECO:0007669"/>
    <property type="project" value="UniProtKB-KW"/>
</dbReference>
<proteinExistence type="predicted"/>
<dbReference type="Pfam" id="PF01380">
    <property type="entry name" value="SIS"/>
    <property type="match status" value="1"/>
</dbReference>
<dbReference type="InterPro" id="IPR035472">
    <property type="entry name" value="RpiR-like_SIS"/>
</dbReference>
<evidence type="ECO:0000313" key="6">
    <source>
        <dbReference type="EMBL" id="RAQ30620.1"/>
    </source>
</evidence>
<dbReference type="InterPro" id="IPR047640">
    <property type="entry name" value="RpiR-like"/>
</dbReference>
<feature type="domain" description="SIS" evidence="5">
    <location>
        <begin position="124"/>
        <end position="264"/>
    </location>
</feature>
<keyword evidence="7" id="KW-1185">Reference proteome</keyword>
<dbReference type="PROSITE" id="PS51071">
    <property type="entry name" value="HTH_RPIR"/>
    <property type="match status" value="1"/>
</dbReference>
<comment type="caution">
    <text evidence="6">The sequence shown here is derived from an EMBL/GenBank/DDBJ whole genome shotgun (WGS) entry which is preliminary data.</text>
</comment>
<evidence type="ECO:0000259" key="5">
    <source>
        <dbReference type="PROSITE" id="PS51464"/>
    </source>
</evidence>
<organism evidence="6 7">
    <name type="scientific">Hydrogeniiclostridium mannosilyticum</name>
    <dbReference type="NCBI Taxonomy" id="2764322"/>
    <lineage>
        <taxon>Bacteria</taxon>
        <taxon>Bacillati</taxon>
        <taxon>Bacillota</taxon>
        <taxon>Clostridia</taxon>
        <taxon>Eubacteriales</taxon>
        <taxon>Acutalibacteraceae</taxon>
        <taxon>Hydrogeniiclostridium</taxon>
    </lineage>
</organism>
<keyword evidence="2" id="KW-0238">DNA-binding</keyword>
<dbReference type="Proteomes" id="UP000249377">
    <property type="component" value="Unassembled WGS sequence"/>
</dbReference>
<dbReference type="Gene3D" id="3.40.50.10490">
    <property type="entry name" value="Glucose-6-phosphate isomerase like protein, domain 1"/>
    <property type="match status" value="1"/>
</dbReference>
<dbReference type="PROSITE" id="PS51464">
    <property type="entry name" value="SIS"/>
    <property type="match status" value="1"/>
</dbReference>
<reference evidence="6 7" key="1">
    <citation type="submission" date="2018-06" db="EMBL/GenBank/DDBJ databases">
        <title>Noncontiguous genome sequence of Ruminococcaceae bacterium ASD2818.</title>
        <authorList>
            <person name="Chaplin A.V."/>
            <person name="Sokolova S.R."/>
            <person name="Kochetkova T.O."/>
            <person name="Goltsov A.Y."/>
            <person name="Trofimov D.Y."/>
            <person name="Efimov B.A."/>
        </authorList>
    </citation>
    <scope>NUCLEOTIDE SEQUENCE [LARGE SCALE GENOMIC DNA]</scope>
    <source>
        <strain evidence="6 7">ASD2818</strain>
    </source>
</reference>
<gene>
    <name evidence="6" type="ORF">DPQ25_03800</name>
</gene>
<dbReference type="InterPro" id="IPR046348">
    <property type="entry name" value="SIS_dom_sf"/>
</dbReference>